<evidence type="ECO:0000313" key="2">
    <source>
        <dbReference type="EMBL" id="KAK8405164.1"/>
    </source>
</evidence>
<dbReference type="PANTHER" id="PTHR11679">
    <property type="entry name" value="VESICLE PROTEIN SORTING-ASSOCIATED"/>
    <property type="match status" value="1"/>
</dbReference>
<dbReference type="Proteomes" id="UP001487740">
    <property type="component" value="Unassembled WGS sequence"/>
</dbReference>
<keyword evidence="3" id="KW-1185">Reference proteome</keyword>
<evidence type="ECO:0000313" key="3">
    <source>
        <dbReference type="Proteomes" id="UP001487740"/>
    </source>
</evidence>
<dbReference type="AlphaFoldDB" id="A0AAW0UYG7"/>
<dbReference type="Gene3D" id="1.25.40.850">
    <property type="match status" value="1"/>
</dbReference>
<dbReference type="InterPro" id="IPR036045">
    <property type="entry name" value="Sec1-like_sf"/>
</dbReference>
<evidence type="ECO:0000256" key="1">
    <source>
        <dbReference type="ARBA" id="ARBA00009884"/>
    </source>
</evidence>
<dbReference type="InterPro" id="IPR043154">
    <property type="entry name" value="Sec-1-like_dom1"/>
</dbReference>
<dbReference type="GO" id="GO:0016192">
    <property type="term" value="P:vesicle-mediated transport"/>
    <property type="evidence" value="ECO:0007669"/>
    <property type="project" value="InterPro"/>
</dbReference>
<name>A0AAW0UYG7_SCYPA</name>
<dbReference type="EMBL" id="JARAKH010000003">
    <property type="protein sequence ID" value="KAK8405164.1"/>
    <property type="molecule type" value="Genomic_DNA"/>
</dbReference>
<reference evidence="2 3" key="1">
    <citation type="submission" date="2023-03" db="EMBL/GenBank/DDBJ databases">
        <title>High-quality genome of Scylla paramamosain provides insights in environmental adaptation.</title>
        <authorList>
            <person name="Zhang L."/>
        </authorList>
    </citation>
    <scope>NUCLEOTIDE SEQUENCE [LARGE SCALE GENOMIC DNA]</scope>
    <source>
        <strain evidence="2">LZ_2023a</strain>
        <tissue evidence="2">Muscle</tissue>
    </source>
</reference>
<gene>
    <name evidence="2" type="ORF">O3P69_001616</name>
</gene>
<dbReference type="InterPro" id="IPR043155">
    <property type="entry name" value="VPS33_dom3b"/>
</dbReference>
<evidence type="ECO:0008006" key="4">
    <source>
        <dbReference type="Google" id="ProtNLM"/>
    </source>
</evidence>
<accession>A0AAW0UYG7</accession>
<organism evidence="2 3">
    <name type="scientific">Scylla paramamosain</name>
    <name type="common">Mud crab</name>
    <dbReference type="NCBI Taxonomy" id="85552"/>
    <lineage>
        <taxon>Eukaryota</taxon>
        <taxon>Metazoa</taxon>
        <taxon>Ecdysozoa</taxon>
        <taxon>Arthropoda</taxon>
        <taxon>Crustacea</taxon>
        <taxon>Multicrustacea</taxon>
        <taxon>Malacostraca</taxon>
        <taxon>Eumalacostraca</taxon>
        <taxon>Eucarida</taxon>
        <taxon>Decapoda</taxon>
        <taxon>Pleocyemata</taxon>
        <taxon>Brachyura</taxon>
        <taxon>Eubrachyura</taxon>
        <taxon>Portunoidea</taxon>
        <taxon>Portunidae</taxon>
        <taxon>Portuninae</taxon>
        <taxon>Scylla</taxon>
    </lineage>
</organism>
<comment type="similarity">
    <text evidence="1">Belongs to the STXBP/unc-18/SEC1 family.</text>
</comment>
<dbReference type="SUPFAM" id="SSF56815">
    <property type="entry name" value="Sec1/munc18-like (SM) proteins"/>
    <property type="match status" value="1"/>
</dbReference>
<dbReference type="InterPro" id="IPR001619">
    <property type="entry name" value="Sec1-like"/>
</dbReference>
<dbReference type="PIRSF" id="PIRSF005715">
    <property type="entry name" value="VPS45_Sec1"/>
    <property type="match status" value="1"/>
</dbReference>
<sequence>MSPPQSLGLDVEILRRLSSDRLVRVLEDAPGAKDLIIDGDLMKMLDRIAGATLLRSHGVDKMYRLERVPPPVQSSQRVYLVRPSLLQLKILADHVHSDHAAHPDLHVHVVVVPRLVSWVTGLLEEEGLYGALTLHEFCPDFIPLDDDLLSLEMTSFFRDAFLEGDFSGCVDVARAINTLQGLFGQIPYVLAHGRAAKAVVNTLDLLNNQNSPKKTSQMPEISHLFIFDRDADYVTPLLTQLTYEGALDDHFGINAGVVEFPGEVVGQDAPRKVPLNSKDTIYDNIRNKHFASVSSYLITKAKEVNAKKEQAQNMTASQMKDFVANELRTLQSCHATLALHLRACESITKSVKQDFETQLTTEHGLVTGASNAGQARKFLKNCLARMQPLTDNLRLFCLYSLTQDGLSPKDYKQLASQMLAAHGHKHLITLNNLRQLNLLCATESSASSTGVNRDSSGTNIQGRLAQVTSLLPKKGQGWRAAAKRLRLIPDPDKTIDLHNPSDPSYVFNGAYTPVMAKVVGEALSVRGAFTQTLLDSLKVLPGTTISRAAPPGSPVGPHVALVVMMGGVTYTEVAALRLLAVTSGTRIIVASTSTINGDQLVSGVVHK</sequence>
<dbReference type="InterPro" id="IPR027482">
    <property type="entry name" value="Sec1-like_dom2"/>
</dbReference>
<proteinExistence type="inferred from homology"/>
<protein>
    <recommendedName>
        <fullName evidence="4">Vacuolar protein sorting-associated protein 33B</fullName>
    </recommendedName>
</protein>
<dbReference type="Gene3D" id="3.40.50.2060">
    <property type="match status" value="1"/>
</dbReference>
<comment type="caution">
    <text evidence="2">The sequence shown here is derived from an EMBL/GenBank/DDBJ whole genome shotgun (WGS) entry which is preliminary data.</text>
</comment>
<dbReference type="Pfam" id="PF00995">
    <property type="entry name" value="Sec1"/>
    <property type="match status" value="1"/>
</dbReference>
<dbReference type="Gene3D" id="3.40.50.1910">
    <property type="match status" value="2"/>
</dbReference>